<sequence length="58" mass="6738">AFMYIGNAHEYLGPWLGINQANYPRQPKSQECGFYVLKYITDIVARANPSRYIQDQKV</sequence>
<dbReference type="EMBL" id="UZAU01000647">
    <property type="status" value="NOT_ANNOTATED_CDS"/>
    <property type="molecule type" value="Genomic_DNA"/>
</dbReference>
<name>A0A803Q6B2_CANSA</name>
<organism evidence="1 2">
    <name type="scientific">Cannabis sativa</name>
    <name type="common">Hemp</name>
    <name type="synonym">Marijuana</name>
    <dbReference type="NCBI Taxonomy" id="3483"/>
    <lineage>
        <taxon>Eukaryota</taxon>
        <taxon>Viridiplantae</taxon>
        <taxon>Streptophyta</taxon>
        <taxon>Embryophyta</taxon>
        <taxon>Tracheophyta</taxon>
        <taxon>Spermatophyta</taxon>
        <taxon>Magnoliopsida</taxon>
        <taxon>eudicotyledons</taxon>
        <taxon>Gunneridae</taxon>
        <taxon>Pentapetalae</taxon>
        <taxon>rosids</taxon>
        <taxon>fabids</taxon>
        <taxon>Rosales</taxon>
        <taxon>Cannabaceae</taxon>
        <taxon>Cannabis</taxon>
    </lineage>
</organism>
<dbReference type="EnsemblPlants" id="evm.model.07.762">
    <property type="protein sequence ID" value="cds.evm.model.07.762"/>
    <property type="gene ID" value="evm.TU.07.762"/>
</dbReference>
<reference evidence="1" key="1">
    <citation type="submission" date="2018-11" db="EMBL/GenBank/DDBJ databases">
        <authorList>
            <person name="Grassa J C."/>
        </authorList>
    </citation>
    <scope>NUCLEOTIDE SEQUENCE [LARGE SCALE GENOMIC DNA]</scope>
</reference>
<dbReference type="Gramene" id="evm.model.07.762">
    <property type="protein sequence ID" value="cds.evm.model.07.762"/>
    <property type="gene ID" value="evm.TU.07.762"/>
</dbReference>
<protein>
    <recommendedName>
        <fullName evidence="3">Ubiquitin-like protease family profile domain-containing protein</fullName>
    </recommendedName>
</protein>
<evidence type="ECO:0008006" key="3">
    <source>
        <dbReference type="Google" id="ProtNLM"/>
    </source>
</evidence>
<reference evidence="1" key="2">
    <citation type="submission" date="2021-03" db="UniProtKB">
        <authorList>
            <consortium name="EnsemblPlants"/>
        </authorList>
    </citation>
    <scope>IDENTIFICATION</scope>
</reference>
<dbReference type="Proteomes" id="UP000596661">
    <property type="component" value="Chromosome 7"/>
</dbReference>
<evidence type="ECO:0000313" key="2">
    <source>
        <dbReference type="Proteomes" id="UP000596661"/>
    </source>
</evidence>
<proteinExistence type="predicted"/>
<dbReference type="AlphaFoldDB" id="A0A803Q6B2"/>
<evidence type="ECO:0000313" key="1">
    <source>
        <dbReference type="EnsemblPlants" id="cds.evm.model.07.762"/>
    </source>
</evidence>
<keyword evidence="2" id="KW-1185">Reference proteome</keyword>
<accession>A0A803Q6B2</accession>